<dbReference type="Proteomes" id="UP000308600">
    <property type="component" value="Unassembled WGS sequence"/>
</dbReference>
<proteinExistence type="predicted"/>
<accession>A0ACD3B0B3</accession>
<organism evidence="1 2">
    <name type="scientific">Pluteus cervinus</name>
    <dbReference type="NCBI Taxonomy" id="181527"/>
    <lineage>
        <taxon>Eukaryota</taxon>
        <taxon>Fungi</taxon>
        <taxon>Dikarya</taxon>
        <taxon>Basidiomycota</taxon>
        <taxon>Agaricomycotina</taxon>
        <taxon>Agaricomycetes</taxon>
        <taxon>Agaricomycetidae</taxon>
        <taxon>Agaricales</taxon>
        <taxon>Pluteineae</taxon>
        <taxon>Pluteaceae</taxon>
        <taxon>Pluteus</taxon>
    </lineage>
</organism>
<name>A0ACD3B0B3_9AGAR</name>
<sequence>MLFTQIFGLAGFLAVSSASVISAQPQRRDVWDPRVLYPNSQTTWQPKDFHNVTWSLADKPAQITNPIGFITILPAGGGEIIPLIIQDNFELTAGRVEVQVPWLFPGQYQLILFGDADNVSENFTIGGTLP</sequence>
<reference evidence="1 2" key="1">
    <citation type="journal article" date="2019" name="Nat. Ecol. Evol.">
        <title>Megaphylogeny resolves global patterns of mushroom evolution.</title>
        <authorList>
            <person name="Varga T."/>
            <person name="Krizsan K."/>
            <person name="Foldi C."/>
            <person name="Dima B."/>
            <person name="Sanchez-Garcia M."/>
            <person name="Sanchez-Ramirez S."/>
            <person name="Szollosi G.J."/>
            <person name="Szarkandi J.G."/>
            <person name="Papp V."/>
            <person name="Albert L."/>
            <person name="Andreopoulos W."/>
            <person name="Angelini C."/>
            <person name="Antonin V."/>
            <person name="Barry K.W."/>
            <person name="Bougher N.L."/>
            <person name="Buchanan P."/>
            <person name="Buyck B."/>
            <person name="Bense V."/>
            <person name="Catcheside P."/>
            <person name="Chovatia M."/>
            <person name="Cooper J."/>
            <person name="Damon W."/>
            <person name="Desjardin D."/>
            <person name="Finy P."/>
            <person name="Geml J."/>
            <person name="Haridas S."/>
            <person name="Hughes K."/>
            <person name="Justo A."/>
            <person name="Karasinski D."/>
            <person name="Kautmanova I."/>
            <person name="Kiss B."/>
            <person name="Kocsube S."/>
            <person name="Kotiranta H."/>
            <person name="LaButti K.M."/>
            <person name="Lechner B.E."/>
            <person name="Liimatainen K."/>
            <person name="Lipzen A."/>
            <person name="Lukacs Z."/>
            <person name="Mihaltcheva S."/>
            <person name="Morgado L.N."/>
            <person name="Niskanen T."/>
            <person name="Noordeloos M.E."/>
            <person name="Ohm R.A."/>
            <person name="Ortiz-Santana B."/>
            <person name="Ovrebo C."/>
            <person name="Racz N."/>
            <person name="Riley R."/>
            <person name="Savchenko A."/>
            <person name="Shiryaev A."/>
            <person name="Soop K."/>
            <person name="Spirin V."/>
            <person name="Szebenyi C."/>
            <person name="Tomsovsky M."/>
            <person name="Tulloss R.E."/>
            <person name="Uehling J."/>
            <person name="Grigoriev I.V."/>
            <person name="Vagvolgyi C."/>
            <person name="Papp T."/>
            <person name="Martin F.M."/>
            <person name="Miettinen O."/>
            <person name="Hibbett D.S."/>
            <person name="Nagy L.G."/>
        </authorList>
    </citation>
    <scope>NUCLEOTIDE SEQUENCE [LARGE SCALE GENOMIC DNA]</scope>
    <source>
        <strain evidence="1 2">NL-1719</strain>
    </source>
</reference>
<keyword evidence="2" id="KW-1185">Reference proteome</keyword>
<dbReference type="EMBL" id="ML208298">
    <property type="protein sequence ID" value="TFK71409.1"/>
    <property type="molecule type" value="Genomic_DNA"/>
</dbReference>
<gene>
    <name evidence="1" type="ORF">BDN72DRAFT_837622</name>
</gene>
<evidence type="ECO:0000313" key="1">
    <source>
        <dbReference type="EMBL" id="TFK71409.1"/>
    </source>
</evidence>
<protein>
    <submittedName>
        <fullName evidence="1">Uncharacterized protein</fullName>
    </submittedName>
</protein>
<evidence type="ECO:0000313" key="2">
    <source>
        <dbReference type="Proteomes" id="UP000308600"/>
    </source>
</evidence>